<dbReference type="eggNOG" id="ENOG502TFWR">
    <property type="taxonomic scope" value="Eukaryota"/>
</dbReference>
<reference evidence="3" key="1">
    <citation type="submission" date="2011-07" db="EMBL/GenBank/DDBJ databases">
        <authorList>
            <consortium name="Caenorhabditis brenneri Sequencing and Analysis Consortium"/>
            <person name="Wilson R.K."/>
        </authorList>
    </citation>
    <scope>NUCLEOTIDE SEQUENCE [LARGE SCALE GENOMIC DNA]</scope>
    <source>
        <strain evidence="3">PB2801</strain>
    </source>
</reference>
<gene>
    <name evidence="2" type="ORF">CAEBREN_30579</name>
</gene>
<keyword evidence="3" id="KW-1185">Reference proteome</keyword>
<feature type="compositionally biased region" description="Polar residues" evidence="1">
    <location>
        <begin position="1"/>
        <end position="11"/>
    </location>
</feature>
<dbReference type="InParanoid" id="G0MGY8"/>
<dbReference type="FunCoup" id="G0MGY8">
    <property type="interactions" value="2212"/>
</dbReference>
<evidence type="ECO:0000313" key="2">
    <source>
        <dbReference type="EMBL" id="EGT58013.1"/>
    </source>
</evidence>
<accession>G0MGY8</accession>
<protein>
    <submittedName>
        <fullName evidence="2">Uncharacterized protein</fullName>
    </submittedName>
</protein>
<dbReference type="OrthoDB" id="5816888at2759"/>
<name>G0MGY8_CAEBE</name>
<evidence type="ECO:0000256" key="1">
    <source>
        <dbReference type="SAM" id="MobiDB-lite"/>
    </source>
</evidence>
<organism evidence="3">
    <name type="scientific">Caenorhabditis brenneri</name>
    <name type="common">Nematode worm</name>
    <dbReference type="NCBI Taxonomy" id="135651"/>
    <lineage>
        <taxon>Eukaryota</taxon>
        <taxon>Metazoa</taxon>
        <taxon>Ecdysozoa</taxon>
        <taxon>Nematoda</taxon>
        <taxon>Chromadorea</taxon>
        <taxon>Rhabditida</taxon>
        <taxon>Rhabditina</taxon>
        <taxon>Rhabditomorpha</taxon>
        <taxon>Rhabditoidea</taxon>
        <taxon>Rhabditidae</taxon>
        <taxon>Peloderinae</taxon>
        <taxon>Caenorhabditis</taxon>
    </lineage>
</organism>
<dbReference type="Proteomes" id="UP000008068">
    <property type="component" value="Unassembled WGS sequence"/>
</dbReference>
<dbReference type="EMBL" id="GL379794">
    <property type="protein sequence ID" value="EGT58013.1"/>
    <property type="molecule type" value="Genomic_DNA"/>
</dbReference>
<feature type="compositionally biased region" description="Basic and acidic residues" evidence="1">
    <location>
        <begin position="23"/>
        <end position="44"/>
    </location>
</feature>
<dbReference type="HOGENOM" id="CLU_503660_0_0_1"/>
<feature type="region of interest" description="Disordered" evidence="1">
    <location>
        <begin position="1"/>
        <end position="66"/>
    </location>
</feature>
<dbReference type="STRING" id="135651.G0MGY8"/>
<sequence length="458" mass="54056">MDLSEQPNQVSSDDEDDDDDDVQVDHTDIPDVIDWSRDTPENRPKSINYDKATETQRKEHRRRRFQDARAKSVKFVDYKSPKNTMRIFVKPNGFISRDADDGPTTDFVDLSLKEGHEALAQFPPPHTAQHEHVRDHVVPSYFGRKKLVAFKDREWLQGYSGNLLGRFWIIRKNYDLYDDRQLATHSIRASHGLLHDYDEVDMRILCSDVREREYKEMFRSNRRAEMPISGQRNGKHCDPMNGVLLLTDWRLFFLDNEALVNATVRFMPTNIGNTFFEFMTAYLVELIKDPNLEIHTIIFAFGGSPMFKKEAFNKFWRKLIKETLKSIDVVWTAQDWLDGKDDITEEDREQLTDFNNYVKKVFEIMHATGHRNYKFCNIREKYRIPMEKLTLKINRMTGSPDVSPLQTLYFAYMDWLQSACFFHCGGVYFTNNKRKKPSYKENCGRYPRPSDIYPETRI</sequence>
<evidence type="ECO:0000313" key="3">
    <source>
        <dbReference type="Proteomes" id="UP000008068"/>
    </source>
</evidence>
<dbReference type="AlphaFoldDB" id="G0MGY8"/>
<feature type="compositionally biased region" description="Acidic residues" evidence="1">
    <location>
        <begin position="12"/>
        <end position="22"/>
    </location>
</feature>
<proteinExistence type="predicted"/>